<sequence>MSSVAAEGLWLQWQREWELEGQGATPVLNTTPGPLLMSAAVIYTVQFRLPPVEGGVRFLLHAGLGGIPPGPALPEEA</sequence>
<dbReference type="AlphaFoldDB" id="A0A9Q1EVT7"/>
<evidence type="ECO:0000313" key="1">
    <source>
        <dbReference type="EMBL" id="KAJ8345950.1"/>
    </source>
</evidence>
<organism evidence="1 2">
    <name type="scientific">Synaphobranchus kaupii</name>
    <name type="common">Kaup's arrowtooth eel</name>
    <dbReference type="NCBI Taxonomy" id="118154"/>
    <lineage>
        <taxon>Eukaryota</taxon>
        <taxon>Metazoa</taxon>
        <taxon>Chordata</taxon>
        <taxon>Craniata</taxon>
        <taxon>Vertebrata</taxon>
        <taxon>Euteleostomi</taxon>
        <taxon>Actinopterygii</taxon>
        <taxon>Neopterygii</taxon>
        <taxon>Teleostei</taxon>
        <taxon>Anguilliformes</taxon>
        <taxon>Synaphobranchidae</taxon>
        <taxon>Synaphobranchus</taxon>
    </lineage>
</organism>
<protein>
    <submittedName>
        <fullName evidence="1">Uncharacterized protein</fullName>
    </submittedName>
</protein>
<evidence type="ECO:0000313" key="2">
    <source>
        <dbReference type="Proteomes" id="UP001152622"/>
    </source>
</evidence>
<reference evidence="1" key="1">
    <citation type="journal article" date="2023" name="Science">
        <title>Genome structures resolve the early diversification of teleost fishes.</title>
        <authorList>
            <person name="Parey E."/>
            <person name="Louis A."/>
            <person name="Montfort J."/>
            <person name="Bouchez O."/>
            <person name="Roques C."/>
            <person name="Iampietro C."/>
            <person name="Lluch J."/>
            <person name="Castinel A."/>
            <person name="Donnadieu C."/>
            <person name="Desvignes T."/>
            <person name="Floi Bucao C."/>
            <person name="Jouanno E."/>
            <person name="Wen M."/>
            <person name="Mejri S."/>
            <person name="Dirks R."/>
            <person name="Jansen H."/>
            <person name="Henkel C."/>
            <person name="Chen W.J."/>
            <person name="Zahm M."/>
            <person name="Cabau C."/>
            <person name="Klopp C."/>
            <person name="Thompson A.W."/>
            <person name="Robinson-Rechavi M."/>
            <person name="Braasch I."/>
            <person name="Lecointre G."/>
            <person name="Bobe J."/>
            <person name="Postlethwait J.H."/>
            <person name="Berthelot C."/>
            <person name="Roest Crollius H."/>
            <person name="Guiguen Y."/>
        </authorList>
    </citation>
    <scope>NUCLEOTIDE SEQUENCE</scope>
    <source>
        <strain evidence="1">WJC10195</strain>
    </source>
</reference>
<keyword evidence="2" id="KW-1185">Reference proteome</keyword>
<name>A0A9Q1EVT7_SYNKA</name>
<dbReference type="EMBL" id="JAINUF010000012">
    <property type="protein sequence ID" value="KAJ8345950.1"/>
    <property type="molecule type" value="Genomic_DNA"/>
</dbReference>
<gene>
    <name evidence="1" type="ORF">SKAU_G00301430</name>
</gene>
<dbReference type="Proteomes" id="UP001152622">
    <property type="component" value="Chromosome 12"/>
</dbReference>
<comment type="caution">
    <text evidence="1">The sequence shown here is derived from an EMBL/GenBank/DDBJ whole genome shotgun (WGS) entry which is preliminary data.</text>
</comment>
<accession>A0A9Q1EVT7</accession>
<proteinExistence type="predicted"/>